<gene>
    <name evidence="5" type="ORF">DHEL01_v204017</name>
</gene>
<organism evidence="5 6">
    <name type="scientific">Diaporthe helianthi</name>
    <dbReference type="NCBI Taxonomy" id="158607"/>
    <lineage>
        <taxon>Eukaryota</taxon>
        <taxon>Fungi</taxon>
        <taxon>Dikarya</taxon>
        <taxon>Ascomycota</taxon>
        <taxon>Pezizomycotina</taxon>
        <taxon>Sordariomycetes</taxon>
        <taxon>Sordariomycetidae</taxon>
        <taxon>Diaporthales</taxon>
        <taxon>Diaporthaceae</taxon>
        <taxon>Diaporthe</taxon>
    </lineage>
</organism>
<dbReference type="PRINTS" id="PR00092">
    <property type="entry name" value="TYROSINASE"/>
</dbReference>
<keyword evidence="3" id="KW-0732">Signal</keyword>
<keyword evidence="6" id="KW-1185">Reference proteome</keyword>
<feature type="signal peptide" evidence="3">
    <location>
        <begin position="1"/>
        <end position="20"/>
    </location>
</feature>
<reference evidence="5" key="1">
    <citation type="submission" date="2017-09" db="EMBL/GenBank/DDBJ databases">
        <title>Polyketide synthases of a Diaporthe helianthi virulent isolate.</title>
        <authorList>
            <person name="Baroncelli R."/>
        </authorList>
    </citation>
    <scope>NUCLEOTIDE SEQUENCE [LARGE SCALE GENOMIC DNA]</scope>
    <source>
        <strain evidence="5">7/96</strain>
    </source>
</reference>
<feature type="chain" id="PRO_5015155852" description="Tyrosinase copper-binding domain-containing protein" evidence="3">
    <location>
        <begin position="21"/>
        <end position="355"/>
    </location>
</feature>
<sequence>MAMLKGLLVSLAILLPSVHANPVKYVVRNQTCTLETAAVRKEWGSLTTSERSNYIDAVLCVQNLPSQLNLAGTKSRYDDFAATHINLTRSVHNNGVFFHWHRHFAYLWESLLRDECGYQGYQPYWNWALWPDLAASPIFDGSMTSLGGNGEPIVDRPQTTTGPNGQILPVGTGGGCIHSGPFANMTVTMGPFPSTEMREGLRSNWSDYSPRCLSRDLNQFGYQFTNQTMIDLALKQPNIGAFTEFVDVGVTGAQFGPHTGGHYSVGGVMRDVFASPFEPAFFLHHTMVDKLWHDWQIIDFPERQFQYNGTSTVFNGNSTPPVSNETEIFFLSVGKTMRVKDVVNTLGGPYCYRYE</sequence>
<dbReference type="OrthoDB" id="6132182at2759"/>
<dbReference type="PANTHER" id="PTHR11474">
    <property type="entry name" value="TYROSINASE FAMILY MEMBER"/>
    <property type="match status" value="1"/>
</dbReference>
<name>A0A2P5I525_DIAHE</name>
<dbReference type="EMBL" id="MAVT02000256">
    <property type="protein sequence ID" value="POS77600.1"/>
    <property type="molecule type" value="Genomic_DNA"/>
</dbReference>
<dbReference type="Proteomes" id="UP000094444">
    <property type="component" value="Unassembled WGS sequence"/>
</dbReference>
<dbReference type="Pfam" id="PF00264">
    <property type="entry name" value="Tyrosinase"/>
    <property type="match status" value="1"/>
</dbReference>
<evidence type="ECO:0000313" key="6">
    <source>
        <dbReference type="Proteomes" id="UP000094444"/>
    </source>
</evidence>
<evidence type="ECO:0000259" key="4">
    <source>
        <dbReference type="Pfam" id="PF00264"/>
    </source>
</evidence>
<evidence type="ECO:0000256" key="3">
    <source>
        <dbReference type="SAM" id="SignalP"/>
    </source>
</evidence>
<dbReference type="InterPro" id="IPR008922">
    <property type="entry name" value="Di-copper_centre_dom_sf"/>
</dbReference>
<dbReference type="InterPro" id="IPR050316">
    <property type="entry name" value="Tyrosinase/Hemocyanin"/>
</dbReference>
<dbReference type="STRING" id="158607.A0A2P5I525"/>
<evidence type="ECO:0000256" key="2">
    <source>
        <dbReference type="ARBA" id="ARBA00023002"/>
    </source>
</evidence>
<feature type="domain" description="Tyrosinase copper-binding" evidence="4">
    <location>
        <begin position="74"/>
        <end position="296"/>
    </location>
</feature>
<dbReference type="Gene3D" id="1.10.1280.10">
    <property type="entry name" value="Di-copper center containing domain from catechol oxidase"/>
    <property type="match status" value="1"/>
</dbReference>
<evidence type="ECO:0000313" key="5">
    <source>
        <dbReference type="EMBL" id="POS77600.1"/>
    </source>
</evidence>
<keyword evidence="1" id="KW-0479">Metal-binding</keyword>
<protein>
    <recommendedName>
        <fullName evidence="4">Tyrosinase copper-binding domain-containing protein</fullName>
    </recommendedName>
</protein>
<dbReference type="InParanoid" id="A0A2P5I525"/>
<evidence type="ECO:0000256" key="1">
    <source>
        <dbReference type="ARBA" id="ARBA00022723"/>
    </source>
</evidence>
<keyword evidence="2" id="KW-0560">Oxidoreductase</keyword>
<dbReference type="GO" id="GO:0016491">
    <property type="term" value="F:oxidoreductase activity"/>
    <property type="evidence" value="ECO:0007669"/>
    <property type="project" value="UniProtKB-KW"/>
</dbReference>
<dbReference type="GO" id="GO:0046872">
    <property type="term" value="F:metal ion binding"/>
    <property type="evidence" value="ECO:0007669"/>
    <property type="project" value="UniProtKB-KW"/>
</dbReference>
<dbReference type="InterPro" id="IPR002227">
    <property type="entry name" value="Tyrosinase_Cu-bd"/>
</dbReference>
<accession>A0A2P5I525</accession>
<dbReference type="PANTHER" id="PTHR11474:SF125">
    <property type="entry name" value="N-ACETYL-6-HYDROXYTRYPTOPHAN OXIDASE IVOB-RELATED"/>
    <property type="match status" value="1"/>
</dbReference>
<comment type="caution">
    <text evidence="5">The sequence shown here is derived from an EMBL/GenBank/DDBJ whole genome shotgun (WGS) entry which is preliminary data.</text>
</comment>
<dbReference type="SUPFAM" id="SSF48056">
    <property type="entry name" value="Di-copper centre-containing domain"/>
    <property type="match status" value="1"/>
</dbReference>
<proteinExistence type="predicted"/>
<dbReference type="AlphaFoldDB" id="A0A2P5I525"/>